<proteinExistence type="predicted"/>
<dbReference type="AlphaFoldDB" id="A0ABD3G6A2"/>
<accession>A0ABD3G6A2</accession>
<dbReference type="EMBL" id="JBIMZQ010000002">
    <property type="protein sequence ID" value="KAL3673451.1"/>
    <property type="molecule type" value="Genomic_DNA"/>
</dbReference>
<evidence type="ECO:0000256" key="1">
    <source>
        <dbReference type="SAM" id="MobiDB-lite"/>
    </source>
</evidence>
<reference evidence="2 3" key="1">
    <citation type="submission" date="2024-09" db="EMBL/GenBank/DDBJ databases">
        <title>Genome sequencing and assembly of Phytophthora oleae, isolate VK10A, causative agent of rot of olive drupes.</title>
        <authorList>
            <person name="Conti Taguali S."/>
            <person name="Riolo M."/>
            <person name="La Spada F."/>
            <person name="Cacciola S.O."/>
            <person name="Dionisio G."/>
        </authorList>
    </citation>
    <scope>NUCLEOTIDE SEQUENCE [LARGE SCALE GENOMIC DNA]</scope>
    <source>
        <strain evidence="2 3">VK10A</strain>
    </source>
</reference>
<evidence type="ECO:0000313" key="2">
    <source>
        <dbReference type="EMBL" id="KAL3673451.1"/>
    </source>
</evidence>
<feature type="compositionally biased region" description="Basic and acidic residues" evidence="1">
    <location>
        <begin position="21"/>
        <end position="34"/>
    </location>
</feature>
<feature type="region of interest" description="Disordered" evidence="1">
    <location>
        <begin position="21"/>
        <end position="44"/>
    </location>
</feature>
<name>A0ABD3G6A2_9STRA</name>
<sequence>MGGSTTALGHTLNVKDHLVAVHSEHPSGKAESGKRVKRNRKQIEGVRCQPFRAKMQRTIRPEQSSQAIARKGVLLKLLSELNALIARWLISSVCDLAGDSSTHSKGESVRPASLS</sequence>
<organism evidence="2 3">
    <name type="scientific">Phytophthora oleae</name>
    <dbReference type="NCBI Taxonomy" id="2107226"/>
    <lineage>
        <taxon>Eukaryota</taxon>
        <taxon>Sar</taxon>
        <taxon>Stramenopiles</taxon>
        <taxon>Oomycota</taxon>
        <taxon>Peronosporomycetes</taxon>
        <taxon>Peronosporales</taxon>
        <taxon>Peronosporaceae</taxon>
        <taxon>Phytophthora</taxon>
    </lineage>
</organism>
<evidence type="ECO:0000313" key="3">
    <source>
        <dbReference type="Proteomes" id="UP001632037"/>
    </source>
</evidence>
<gene>
    <name evidence="2" type="ORF">V7S43_001162</name>
</gene>
<dbReference type="Proteomes" id="UP001632037">
    <property type="component" value="Unassembled WGS sequence"/>
</dbReference>
<comment type="caution">
    <text evidence="2">The sequence shown here is derived from an EMBL/GenBank/DDBJ whole genome shotgun (WGS) entry which is preliminary data.</text>
</comment>
<keyword evidence="3" id="KW-1185">Reference proteome</keyword>
<protein>
    <submittedName>
        <fullName evidence="2">Uncharacterized protein</fullName>
    </submittedName>
</protein>